<dbReference type="AlphaFoldDB" id="A0A0F9I976"/>
<name>A0A0F9I976_9ZZZZ</name>
<evidence type="ECO:0000313" key="1">
    <source>
        <dbReference type="EMBL" id="KKM16234.1"/>
    </source>
</evidence>
<dbReference type="EMBL" id="LAZR01014719">
    <property type="protein sequence ID" value="KKM16234.1"/>
    <property type="molecule type" value="Genomic_DNA"/>
</dbReference>
<sequence length="87" mass="10069">MATYRFYQVTAAEQNTDVRWDGFTARRKGIAGLGWSFISMIRARNVTTAEKQFRARHVFRKTARQNDADPNMVFVLVERIKQSQGIS</sequence>
<accession>A0A0F9I976</accession>
<reference evidence="1" key="1">
    <citation type="journal article" date="2015" name="Nature">
        <title>Complex archaea that bridge the gap between prokaryotes and eukaryotes.</title>
        <authorList>
            <person name="Spang A."/>
            <person name="Saw J.H."/>
            <person name="Jorgensen S.L."/>
            <person name="Zaremba-Niedzwiedzka K."/>
            <person name="Martijn J."/>
            <person name="Lind A.E."/>
            <person name="van Eijk R."/>
            <person name="Schleper C."/>
            <person name="Guy L."/>
            <person name="Ettema T.J."/>
        </authorList>
    </citation>
    <scope>NUCLEOTIDE SEQUENCE</scope>
</reference>
<gene>
    <name evidence="1" type="ORF">LCGC14_1687960</name>
</gene>
<proteinExistence type="predicted"/>
<organism evidence="1">
    <name type="scientific">marine sediment metagenome</name>
    <dbReference type="NCBI Taxonomy" id="412755"/>
    <lineage>
        <taxon>unclassified sequences</taxon>
        <taxon>metagenomes</taxon>
        <taxon>ecological metagenomes</taxon>
    </lineage>
</organism>
<protein>
    <submittedName>
        <fullName evidence="1">Uncharacterized protein</fullName>
    </submittedName>
</protein>
<comment type="caution">
    <text evidence="1">The sequence shown here is derived from an EMBL/GenBank/DDBJ whole genome shotgun (WGS) entry which is preliminary data.</text>
</comment>